<sequence>MKFTNAITSLFFLFAATMFSLVAAAPLARLQSRDVYTPPVLYPHAGTVWKVGARHNVTWDNSDPPVNITNPIGQILLRKGDFTLDGPLASGFNLTAGRVEVTVPHVKPGHDYVIVLFGDSGDWSHKFTITH</sequence>
<dbReference type="EMBL" id="MU277280">
    <property type="protein sequence ID" value="KAI0055748.1"/>
    <property type="molecule type" value="Genomic_DNA"/>
</dbReference>
<reference evidence="1" key="1">
    <citation type="submission" date="2021-03" db="EMBL/GenBank/DDBJ databases">
        <authorList>
            <consortium name="DOE Joint Genome Institute"/>
            <person name="Ahrendt S."/>
            <person name="Looney B.P."/>
            <person name="Miyauchi S."/>
            <person name="Morin E."/>
            <person name="Drula E."/>
            <person name="Courty P.E."/>
            <person name="Chicoki N."/>
            <person name="Fauchery L."/>
            <person name="Kohler A."/>
            <person name="Kuo A."/>
            <person name="Labutti K."/>
            <person name="Pangilinan J."/>
            <person name="Lipzen A."/>
            <person name="Riley R."/>
            <person name="Andreopoulos W."/>
            <person name="He G."/>
            <person name="Johnson J."/>
            <person name="Barry K.W."/>
            <person name="Grigoriev I.V."/>
            <person name="Nagy L."/>
            <person name="Hibbett D."/>
            <person name="Henrissat B."/>
            <person name="Matheny P.B."/>
            <person name="Labbe J."/>
            <person name="Martin F."/>
        </authorList>
    </citation>
    <scope>NUCLEOTIDE SEQUENCE</scope>
    <source>
        <strain evidence="1">HHB10654</strain>
    </source>
</reference>
<name>A0ACB8SIP5_9AGAM</name>
<protein>
    <submittedName>
        <fullName evidence="1">Uncharacterized protein</fullName>
    </submittedName>
</protein>
<proteinExistence type="predicted"/>
<keyword evidence="2" id="KW-1185">Reference proteome</keyword>
<gene>
    <name evidence="1" type="ORF">BV25DRAFT_1873032</name>
</gene>
<evidence type="ECO:0000313" key="1">
    <source>
        <dbReference type="EMBL" id="KAI0055748.1"/>
    </source>
</evidence>
<comment type="caution">
    <text evidence="1">The sequence shown here is derived from an EMBL/GenBank/DDBJ whole genome shotgun (WGS) entry which is preliminary data.</text>
</comment>
<organism evidence="1 2">
    <name type="scientific">Artomyces pyxidatus</name>
    <dbReference type="NCBI Taxonomy" id="48021"/>
    <lineage>
        <taxon>Eukaryota</taxon>
        <taxon>Fungi</taxon>
        <taxon>Dikarya</taxon>
        <taxon>Basidiomycota</taxon>
        <taxon>Agaricomycotina</taxon>
        <taxon>Agaricomycetes</taxon>
        <taxon>Russulales</taxon>
        <taxon>Auriscalpiaceae</taxon>
        <taxon>Artomyces</taxon>
    </lineage>
</organism>
<reference evidence="1" key="2">
    <citation type="journal article" date="2022" name="New Phytol.">
        <title>Evolutionary transition to the ectomycorrhizal habit in the genomes of a hyperdiverse lineage of mushroom-forming fungi.</title>
        <authorList>
            <person name="Looney B."/>
            <person name="Miyauchi S."/>
            <person name="Morin E."/>
            <person name="Drula E."/>
            <person name="Courty P.E."/>
            <person name="Kohler A."/>
            <person name="Kuo A."/>
            <person name="LaButti K."/>
            <person name="Pangilinan J."/>
            <person name="Lipzen A."/>
            <person name="Riley R."/>
            <person name="Andreopoulos W."/>
            <person name="He G."/>
            <person name="Johnson J."/>
            <person name="Nolan M."/>
            <person name="Tritt A."/>
            <person name="Barry K.W."/>
            <person name="Grigoriev I.V."/>
            <person name="Nagy L.G."/>
            <person name="Hibbett D."/>
            <person name="Henrissat B."/>
            <person name="Matheny P.B."/>
            <person name="Labbe J."/>
            <person name="Martin F.M."/>
        </authorList>
    </citation>
    <scope>NUCLEOTIDE SEQUENCE</scope>
    <source>
        <strain evidence="1">HHB10654</strain>
    </source>
</reference>
<accession>A0ACB8SIP5</accession>
<dbReference type="Proteomes" id="UP000814140">
    <property type="component" value="Unassembled WGS sequence"/>
</dbReference>
<evidence type="ECO:0000313" key="2">
    <source>
        <dbReference type="Proteomes" id="UP000814140"/>
    </source>
</evidence>